<dbReference type="KEGG" id="sawl:NGM29_13565"/>
<organism evidence="3 4">
    <name type="scientific">Natronosalvus rutilus</name>
    <dbReference type="NCBI Taxonomy" id="2953753"/>
    <lineage>
        <taxon>Archaea</taxon>
        <taxon>Methanobacteriati</taxon>
        <taxon>Methanobacteriota</taxon>
        <taxon>Stenosarchaea group</taxon>
        <taxon>Halobacteria</taxon>
        <taxon>Halobacteriales</taxon>
        <taxon>Natrialbaceae</taxon>
        <taxon>Natronosalvus</taxon>
    </lineage>
</organism>
<gene>
    <name evidence="3" type="ORF">NGM29_13565</name>
</gene>
<evidence type="ECO:0000256" key="1">
    <source>
        <dbReference type="PROSITE-ProRule" id="PRU00169"/>
    </source>
</evidence>
<keyword evidence="1" id="KW-0597">Phosphoprotein</keyword>
<dbReference type="RefSeq" id="WP_254160561.1">
    <property type="nucleotide sequence ID" value="NZ_CP100355.1"/>
</dbReference>
<dbReference type="SMART" id="SM00448">
    <property type="entry name" value="REC"/>
    <property type="match status" value="1"/>
</dbReference>
<dbReference type="EMBL" id="CP100355">
    <property type="protein sequence ID" value="UTF55487.1"/>
    <property type="molecule type" value="Genomic_DNA"/>
</dbReference>
<evidence type="ECO:0000313" key="3">
    <source>
        <dbReference type="EMBL" id="UTF55487.1"/>
    </source>
</evidence>
<dbReference type="AlphaFoldDB" id="A0A9E7NBY1"/>
<dbReference type="Proteomes" id="UP001056855">
    <property type="component" value="Chromosome"/>
</dbReference>
<dbReference type="PANTHER" id="PTHR44520:SF2">
    <property type="entry name" value="RESPONSE REGULATOR RCP1"/>
    <property type="match status" value="1"/>
</dbReference>
<protein>
    <submittedName>
        <fullName evidence="3">Response regulator</fullName>
    </submittedName>
</protein>
<keyword evidence="4" id="KW-1185">Reference proteome</keyword>
<dbReference type="InterPro" id="IPR052893">
    <property type="entry name" value="TCS_response_regulator"/>
</dbReference>
<reference evidence="3" key="1">
    <citation type="submission" date="2022-06" db="EMBL/GenBank/DDBJ databases">
        <title>Diverse halophilic archaea isolated from saline environments.</title>
        <authorList>
            <person name="Cui H.-L."/>
        </authorList>
    </citation>
    <scope>NUCLEOTIDE SEQUENCE</scope>
    <source>
        <strain evidence="3">WLHS1</strain>
    </source>
</reference>
<proteinExistence type="predicted"/>
<dbReference type="GeneID" id="73291093"/>
<evidence type="ECO:0000313" key="4">
    <source>
        <dbReference type="Proteomes" id="UP001056855"/>
    </source>
</evidence>
<dbReference type="PROSITE" id="PS50110">
    <property type="entry name" value="RESPONSE_REGULATORY"/>
    <property type="match status" value="1"/>
</dbReference>
<sequence>MKEGEPSADILLVEDNPGDIRLVTEAFATGDSESTLHVTKDGIEALEFCHRRGAYEDAPRPDLVVLDLNIPRKHGVEVLEELKSDPDLMTIPVIVLTSSESHEDMRQSYERHANAYVTKPVDPTEFIETIQSLETFWLSVVRLPTWVR</sequence>
<feature type="domain" description="Response regulatory" evidence="2">
    <location>
        <begin position="9"/>
        <end position="134"/>
    </location>
</feature>
<dbReference type="GO" id="GO:0000160">
    <property type="term" value="P:phosphorelay signal transduction system"/>
    <property type="evidence" value="ECO:0007669"/>
    <property type="project" value="InterPro"/>
</dbReference>
<dbReference type="Pfam" id="PF00072">
    <property type="entry name" value="Response_reg"/>
    <property type="match status" value="1"/>
</dbReference>
<dbReference type="PANTHER" id="PTHR44520">
    <property type="entry name" value="RESPONSE REGULATOR RCP1-RELATED"/>
    <property type="match status" value="1"/>
</dbReference>
<name>A0A9E7NBY1_9EURY</name>
<dbReference type="Gene3D" id="3.40.50.2300">
    <property type="match status" value="1"/>
</dbReference>
<evidence type="ECO:0000259" key="2">
    <source>
        <dbReference type="PROSITE" id="PS50110"/>
    </source>
</evidence>
<dbReference type="CDD" id="cd17557">
    <property type="entry name" value="REC_Rcp-like"/>
    <property type="match status" value="1"/>
</dbReference>
<feature type="modified residue" description="4-aspartylphosphate" evidence="1">
    <location>
        <position position="67"/>
    </location>
</feature>
<dbReference type="InterPro" id="IPR001789">
    <property type="entry name" value="Sig_transdc_resp-reg_receiver"/>
</dbReference>
<dbReference type="SUPFAM" id="SSF52172">
    <property type="entry name" value="CheY-like"/>
    <property type="match status" value="1"/>
</dbReference>
<accession>A0A9E7NBY1</accession>
<dbReference type="InterPro" id="IPR011006">
    <property type="entry name" value="CheY-like_superfamily"/>
</dbReference>